<sequence length="552" mass="60662">MMKLPRHVSGSPWFVVSATALAASTYGSPGALAQQRPVHAAHAARGGHRGSLAASVTATRAATAENAQSILDLDDARFFLTRAGFAPDNAELAQYAGLTREQAVDRMLATTRTDAISPLPEWVAEPIPTRAERSAWSTDERREQQRLLSQRYELLRAWWLREMLNTPSPLTERMTLFWHNHFTSGQDKVPYPQRMAQQNMLLRRHALGNFGEMLHDVAKDPAMLQYLDGASNRKGRPNENFAREVMELFTLGEGHYTQRDVAEAARAYTGWSLDPDTQTYVWRADQHDDGEKTVLGQAGPFDGDQVLDILLARPETATFVTTKLWREFVSDTPDPARIEPIAGQFRASHYDIKAALRGLFLSDAFWSDDTRGVLVKSPVEFVVGTLRAFDIGYDNTAPFAAQTRALGENLFYPPNVKGWPGGTTWINSSTLLARKQFVEQLFRATEAAAPMRMNGPAGAKGAASASHTTAAGQASPPLQRAMARGGQGGVRFDIANWLAHYNTSPAAKLGLSAELQLQHAVLPFTPVDAIATDSTASAYLEALLMDPAYQLK</sequence>
<organism evidence="3 4">
    <name type="scientific">Paraburkholderia susongensis</name>
    <dbReference type="NCBI Taxonomy" id="1515439"/>
    <lineage>
        <taxon>Bacteria</taxon>
        <taxon>Pseudomonadati</taxon>
        <taxon>Pseudomonadota</taxon>
        <taxon>Betaproteobacteria</taxon>
        <taxon>Burkholderiales</taxon>
        <taxon>Burkholderiaceae</taxon>
        <taxon>Paraburkholderia</taxon>
    </lineage>
</organism>
<name>A0A1X7J7Y3_9BURK</name>
<keyword evidence="2" id="KW-0732">Signal</keyword>
<dbReference type="InterPro" id="IPR014917">
    <property type="entry name" value="DUF1800"/>
</dbReference>
<dbReference type="AlphaFoldDB" id="A0A1X7J7Y3"/>
<proteinExistence type="predicted"/>
<evidence type="ECO:0000256" key="2">
    <source>
        <dbReference type="SAM" id="SignalP"/>
    </source>
</evidence>
<feature type="signal peptide" evidence="2">
    <location>
        <begin position="1"/>
        <end position="22"/>
    </location>
</feature>
<evidence type="ECO:0000256" key="1">
    <source>
        <dbReference type="SAM" id="MobiDB-lite"/>
    </source>
</evidence>
<evidence type="ECO:0000313" key="3">
    <source>
        <dbReference type="EMBL" id="SMG23803.1"/>
    </source>
</evidence>
<evidence type="ECO:0000313" key="4">
    <source>
        <dbReference type="Proteomes" id="UP000193228"/>
    </source>
</evidence>
<dbReference type="Pfam" id="PF08811">
    <property type="entry name" value="DUF1800"/>
    <property type="match status" value="1"/>
</dbReference>
<dbReference type="RefSeq" id="WP_244195946.1">
    <property type="nucleotide sequence ID" value="NZ_FXAT01000002.1"/>
</dbReference>
<feature type="compositionally biased region" description="Low complexity" evidence="1">
    <location>
        <begin position="457"/>
        <end position="475"/>
    </location>
</feature>
<accession>A0A1X7J7Y3</accession>
<dbReference type="EMBL" id="FXAT01000002">
    <property type="protein sequence ID" value="SMG23803.1"/>
    <property type="molecule type" value="Genomic_DNA"/>
</dbReference>
<reference evidence="4" key="1">
    <citation type="submission" date="2017-04" db="EMBL/GenBank/DDBJ databases">
        <authorList>
            <person name="Varghese N."/>
            <person name="Submissions S."/>
        </authorList>
    </citation>
    <scope>NUCLEOTIDE SEQUENCE [LARGE SCALE GENOMIC DNA]</scope>
    <source>
        <strain evidence="4">LMG 29540</strain>
    </source>
</reference>
<protein>
    <submittedName>
        <fullName evidence="3">Uncharacterized conserved protein, DUF1800 family</fullName>
    </submittedName>
</protein>
<gene>
    <name evidence="3" type="ORF">SAMN06265784_102333</name>
</gene>
<dbReference type="STRING" id="1515439.SAMN06265784_102333"/>
<keyword evidence="4" id="KW-1185">Reference proteome</keyword>
<feature type="region of interest" description="Disordered" evidence="1">
    <location>
        <begin position="455"/>
        <end position="484"/>
    </location>
</feature>
<feature type="chain" id="PRO_5013095472" evidence="2">
    <location>
        <begin position="23"/>
        <end position="552"/>
    </location>
</feature>
<dbReference type="Proteomes" id="UP000193228">
    <property type="component" value="Unassembled WGS sequence"/>
</dbReference>